<dbReference type="EMBL" id="CP012150">
    <property type="protein sequence ID" value="AKS33401.1"/>
    <property type="molecule type" value="Genomic_DNA"/>
</dbReference>
<dbReference type="Gene3D" id="3.40.1190.20">
    <property type="match status" value="1"/>
</dbReference>
<dbReference type="HAMAP" id="MF_01987">
    <property type="entry name" value="Ribokinase"/>
    <property type="match status" value="1"/>
</dbReference>
<comment type="caution">
    <text evidence="9">Lacks conserved residue(s) required for the propagation of feature annotation.</text>
</comment>
<feature type="binding site" evidence="9">
    <location>
        <begin position="235"/>
        <end position="236"/>
    </location>
    <ligand>
        <name>ATP</name>
        <dbReference type="ChEBI" id="CHEBI:30616"/>
    </ligand>
</feature>
<dbReference type="GO" id="GO:0019303">
    <property type="term" value="P:D-ribose catabolic process"/>
    <property type="evidence" value="ECO:0007669"/>
    <property type="project" value="UniProtKB-UniRule"/>
</dbReference>
<comment type="subcellular location">
    <subcellularLocation>
        <location evidence="9">Cytoplasm</location>
    </subcellularLocation>
</comment>
<evidence type="ECO:0000313" key="12">
    <source>
        <dbReference type="Proteomes" id="UP000062255"/>
    </source>
</evidence>
<comment type="catalytic activity">
    <reaction evidence="9">
        <text>D-ribose + ATP = D-ribose 5-phosphate + ADP + H(+)</text>
        <dbReference type="Rhea" id="RHEA:13697"/>
        <dbReference type="ChEBI" id="CHEBI:15378"/>
        <dbReference type="ChEBI" id="CHEBI:30616"/>
        <dbReference type="ChEBI" id="CHEBI:47013"/>
        <dbReference type="ChEBI" id="CHEBI:78346"/>
        <dbReference type="ChEBI" id="CHEBI:456216"/>
        <dbReference type="EC" id="2.7.1.15"/>
    </reaction>
</comment>
<feature type="domain" description="Carbohydrate kinase PfkB" evidence="10">
    <location>
        <begin position="4"/>
        <end position="275"/>
    </location>
</feature>
<dbReference type="GO" id="GO:0046872">
    <property type="term" value="F:metal ion binding"/>
    <property type="evidence" value="ECO:0007669"/>
    <property type="project" value="UniProtKB-KW"/>
</dbReference>
<keyword evidence="1 9" id="KW-0808">Transferase</keyword>
<dbReference type="GO" id="GO:0004747">
    <property type="term" value="F:ribokinase activity"/>
    <property type="evidence" value="ECO:0007669"/>
    <property type="project" value="UniProtKB-UniRule"/>
</dbReference>
<dbReference type="SUPFAM" id="SSF53613">
    <property type="entry name" value="Ribokinase-like"/>
    <property type="match status" value="1"/>
</dbReference>
<keyword evidence="4 9" id="KW-0418">Kinase</keyword>
<feature type="binding site" evidence="9">
    <location>
        <position position="264"/>
    </location>
    <ligand>
        <name>K(+)</name>
        <dbReference type="ChEBI" id="CHEBI:29103"/>
    </ligand>
</feature>
<dbReference type="OrthoDB" id="9775849at2"/>
<gene>
    <name evidence="9" type="primary">rbsK</name>
    <name evidence="11" type="ORF">AFA91_17500</name>
</gene>
<keyword evidence="3 9" id="KW-0547">Nucleotide-binding</keyword>
<evidence type="ECO:0000259" key="10">
    <source>
        <dbReference type="Pfam" id="PF00294"/>
    </source>
</evidence>
<dbReference type="InterPro" id="IPR011877">
    <property type="entry name" value="Ribokinase"/>
</dbReference>
<dbReference type="GO" id="GO:0005524">
    <property type="term" value="F:ATP binding"/>
    <property type="evidence" value="ECO:0007669"/>
    <property type="project" value="UniProtKB-UniRule"/>
</dbReference>
<evidence type="ECO:0000256" key="9">
    <source>
        <dbReference type="HAMAP-Rule" id="MF_01987"/>
    </source>
</evidence>
<feature type="binding site" evidence="9">
    <location>
        <position position="236"/>
    </location>
    <ligand>
        <name>substrate</name>
    </ligand>
</feature>
<comment type="activity regulation">
    <text evidence="9">Activated by a monovalent cation that binds near, but not in, the active site. The most likely occupant of the site in vivo is potassium. Ion binding induces a conformational change that may alter substrate affinity.</text>
</comment>
<feature type="binding site" evidence="9">
    <location>
        <begin position="204"/>
        <end position="209"/>
    </location>
    <ligand>
        <name>ATP</name>
        <dbReference type="ChEBI" id="CHEBI:30616"/>
    </ligand>
</feature>
<proteinExistence type="inferred from homology"/>
<feature type="binding site" evidence="9">
    <location>
        <position position="187"/>
    </location>
    <ligand>
        <name>ATP</name>
        <dbReference type="ChEBI" id="CHEBI:30616"/>
    </ligand>
</feature>
<dbReference type="InterPro" id="IPR011611">
    <property type="entry name" value="PfkB_dom"/>
</dbReference>
<dbReference type="UniPathway" id="UPA00916">
    <property type="reaction ID" value="UER00889"/>
</dbReference>
<dbReference type="PANTHER" id="PTHR10584">
    <property type="entry name" value="SUGAR KINASE"/>
    <property type="match status" value="1"/>
</dbReference>
<keyword evidence="5 9" id="KW-0067">ATP-binding</keyword>
<comment type="cofactor">
    <cofactor evidence="9">
        <name>Mg(2+)</name>
        <dbReference type="ChEBI" id="CHEBI:18420"/>
    </cofactor>
    <text evidence="9">Requires a divalent cation, most likely magnesium in vivo, as an electrophilic catalyst to aid phosphoryl group transfer. It is the chelate of the metal and the nucleotide that is the actual substrate.</text>
</comment>
<name>A0A0K0X7R1_MYCGD</name>
<dbReference type="PRINTS" id="PR00990">
    <property type="entry name" value="RIBOKINASE"/>
</dbReference>
<evidence type="ECO:0000256" key="5">
    <source>
        <dbReference type="ARBA" id="ARBA00022840"/>
    </source>
</evidence>
<dbReference type="InterPro" id="IPR002139">
    <property type="entry name" value="Ribo/fructo_kinase"/>
</dbReference>
<keyword evidence="7 9" id="KW-0630">Potassium</keyword>
<dbReference type="PANTHER" id="PTHR10584:SF166">
    <property type="entry name" value="RIBOKINASE"/>
    <property type="match status" value="1"/>
</dbReference>
<feature type="binding site" evidence="9">
    <location>
        <begin position="13"/>
        <end position="15"/>
    </location>
    <ligand>
        <name>substrate</name>
    </ligand>
</feature>
<keyword evidence="8 9" id="KW-0119">Carbohydrate metabolism</keyword>
<feature type="binding site" evidence="9">
    <location>
        <position position="140"/>
    </location>
    <ligand>
        <name>substrate</name>
    </ligand>
</feature>
<dbReference type="KEGG" id="mgo:AFA91_17500"/>
<evidence type="ECO:0000256" key="7">
    <source>
        <dbReference type="ARBA" id="ARBA00022958"/>
    </source>
</evidence>
<dbReference type="Pfam" id="PF00294">
    <property type="entry name" value="PfkB"/>
    <property type="match status" value="1"/>
</dbReference>
<comment type="function">
    <text evidence="9">Catalyzes the phosphorylation of ribose at O-5 in a reaction requiring ATP and magnesium. The resulting D-ribose-5-phosphate can then be used either for sythesis of nucleotides, histidine, and tryptophan, or as a component of the pentose phosphate pathway.</text>
</comment>
<dbReference type="RefSeq" id="WP_049745822.1">
    <property type="nucleotide sequence ID" value="NZ_CP012150.1"/>
</dbReference>
<dbReference type="EC" id="2.7.1.15" evidence="9"/>
<comment type="pathway">
    <text evidence="9">Carbohydrate metabolism; D-ribose degradation; D-ribose 5-phosphate from beta-D-ribopyranose: step 2/2.</text>
</comment>
<evidence type="ECO:0000256" key="8">
    <source>
        <dbReference type="ARBA" id="ARBA00023277"/>
    </source>
</evidence>
<dbReference type="GO" id="GO:0005829">
    <property type="term" value="C:cytosol"/>
    <property type="evidence" value="ECO:0007669"/>
    <property type="project" value="TreeGrafter"/>
</dbReference>
<sequence length="286" mass="28533">MGAARVCVVGSINADLTFTVANLPRPGQTVLASSLASAAGGKGGNQAVAAARAGARTALVAAVGEDAAAESLRAHLRANGVDQDAVTSVAGPSGSAAIVVDAAGENHIVVAPGANAHLDVETPQARAAIGSAEVVLLQLEISPTTAIAAAQQARAAGALVMLNASPVGTAAHHLLRLSHLADVVVVNETEAAEWHWPVRHLVITRGARGASYVSDDERFDVPALRVHAVDTTGAGDVFAGVLAAGWLSGHEHALQRACVAGALATQVRGAGDCAPFAADIDAVLTP</sequence>
<comment type="subunit">
    <text evidence="9">Homodimer.</text>
</comment>
<evidence type="ECO:0000256" key="3">
    <source>
        <dbReference type="ARBA" id="ARBA00022741"/>
    </source>
</evidence>
<evidence type="ECO:0000256" key="2">
    <source>
        <dbReference type="ARBA" id="ARBA00022723"/>
    </source>
</evidence>
<organism evidence="11 12">
    <name type="scientific">Mycolicibacterium goodii</name>
    <name type="common">Mycobacterium goodii</name>
    <dbReference type="NCBI Taxonomy" id="134601"/>
    <lineage>
        <taxon>Bacteria</taxon>
        <taxon>Bacillati</taxon>
        <taxon>Actinomycetota</taxon>
        <taxon>Actinomycetes</taxon>
        <taxon>Mycobacteriales</taxon>
        <taxon>Mycobacteriaceae</taxon>
        <taxon>Mycolicibacterium</taxon>
    </lineage>
</organism>
<accession>A0A0K0X7R1</accession>
<feature type="active site" description="Proton acceptor" evidence="9">
    <location>
        <position position="236"/>
    </location>
</feature>
<feature type="binding site" evidence="9">
    <location>
        <begin position="41"/>
        <end position="45"/>
    </location>
    <ligand>
        <name>substrate</name>
    </ligand>
</feature>
<reference evidence="11 12" key="1">
    <citation type="submission" date="2015-07" db="EMBL/GenBank/DDBJ databases">
        <title>Complete genome sequence of Mycobacterium goodii X7B, a facultative thermophilic biodesulfurizing bacterium.</title>
        <authorList>
            <person name="Yu B."/>
            <person name="Li F."/>
            <person name="Xu P."/>
        </authorList>
    </citation>
    <scope>NUCLEOTIDE SEQUENCE [LARGE SCALE GENOMIC DNA]</scope>
    <source>
        <strain evidence="11 12">X7B</strain>
    </source>
</reference>
<feature type="binding site" evidence="9">
    <location>
        <position position="230"/>
    </location>
    <ligand>
        <name>K(+)</name>
        <dbReference type="ChEBI" id="CHEBI:29103"/>
    </ligand>
</feature>
<dbReference type="InterPro" id="IPR029056">
    <property type="entry name" value="Ribokinase-like"/>
</dbReference>
<dbReference type="AlphaFoldDB" id="A0A0K0X7R1"/>
<evidence type="ECO:0000256" key="6">
    <source>
        <dbReference type="ARBA" id="ARBA00022842"/>
    </source>
</evidence>
<evidence type="ECO:0000256" key="1">
    <source>
        <dbReference type="ARBA" id="ARBA00022679"/>
    </source>
</evidence>
<keyword evidence="9" id="KW-0963">Cytoplasm</keyword>
<keyword evidence="2 9" id="KW-0479">Metal-binding</keyword>
<protein>
    <recommendedName>
        <fullName evidence="9">Ribokinase</fullName>
        <shortName evidence="9">RK</shortName>
        <ecNumber evidence="9">2.7.1.15</ecNumber>
    </recommendedName>
</protein>
<feature type="binding site" evidence="9">
    <location>
        <position position="267"/>
    </location>
    <ligand>
        <name>K(+)</name>
        <dbReference type="ChEBI" id="CHEBI:29103"/>
    </ligand>
</feature>
<comment type="similarity">
    <text evidence="9">Belongs to the carbohydrate kinase PfkB family. Ribokinase subfamily.</text>
</comment>
<dbReference type="CDD" id="cd01174">
    <property type="entry name" value="ribokinase"/>
    <property type="match status" value="1"/>
</dbReference>
<evidence type="ECO:0000313" key="11">
    <source>
        <dbReference type="EMBL" id="AKS33401.1"/>
    </source>
</evidence>
<evidence type="ECO:0000256" key="4">
    <source>
        <dbReference type="ARBA" id="ARBA00022777"/>
    </source>
</evidence>
<keyword evidence="6 9" id="KW-0460">Magnesium</keyword>
<dbReference type="Proteomes" id="UP000062255">
    <property type="component" value="Chromosome"/>
</dbReference>
<feature type="binding site" evidence="9">
    <location>
        <position position="232"/>
    </location>
    <ligand>
        <name>K(+)</name>
        <dbReference type="ChEBI" id="CHEBI:29103"/>
    </ligand>
</feature>
<feature type="binding site" evidence="9">
    <location>
        <position position="269"/>
    </location>
    <ligand>
        <name>K(+)</name>
        <dbReference type="ChEBI" id="CHEBI:29103"/>
    </ligand>
</feature>
<dbReference type="STRING" id="134601.AFA91_17500"/>
<dbReference type="PATRIC" id="fig|134601.6.peg.3628"/>